<keyword evidence="1" id="KW-0812">Transmembrane</keyword>
<name>A0A4Y5TWB3_9CAUD</name>
<evidence type="ECO:0000256" key="1">
    <source>
        <dbReference type="SAM" id="Phobius"/>
    </source>
</evidence>
<dbReference type="EMBL" id="MK795384">
    <property type="protein sequence ID" value="QDB73325.1"/>
    <property type="molecule type" value="Genomic_DNA"/>
</dbReference>
<keyword evidence="1" id="KW-0472">Membrane</keyword>
<protein>
    <submittedName>
        <fullName evidence="2">Uncharacterized protein</fullName>
    </submittedName>
</protein>
<dbReference type="Proteomes" id="UP000318470">
    <property type="component" value="Segment"/>
</dbReference>
<proteinExistence type="predicted"/>
<keyword evidence="3" id="KW-1185">Reference proteome</keyword>
<dbReference type="KEGG" id="vg:55616162"/>
<accession>A0A4Y5TWB3</accession>
<reference evidence="2 3" key="1">
    <citation type="submission" date="2019-04" db="EMBL/GenBank/DDBJ databases">
        <authorList>
            <person name="Gao M."/>
            <person name="Bai C."/>
            <person name="Tong Y."/>
            <person name="Xu X."/>
        </authorList>
    </citation>
    <scope>NUCLEOTIDE SEQUENCE [LARGE SCALE GENOMIC DNA]</scope>
    <source>
        <strain evidence="2 3">Vibrio alginolyticus VA1</strain>
    </source>
</reference>
<evidence type="ECO:0000313" key="2">
    <source>
        <dbReference type="EMBL" id="QDB73325.1"/>
    </source>
</evidence>
<organism evidence="2 3">
    <name type="scientific">Vibrio phage VAP7</name>
    <dbReference type="NCBI Taxonomy" id="2584487"/>
    <lineage>
        <taxon>Viruses</taxon>
        <taxon>Duplodnaviria</taxon>
        <taxon>Heunggongvirae</taxon>
        <taxon>Uroviricota</taxon>
        <taxon>Caudoviricetes</taxon>
        <taxon>Pantevenvirales</taxon>
        <taxon>Ackermannviridae</taxon>
        <taxon>Vapseptimavirus</taxon>
        <taxon>Vapseptimavirus VAP7</taxon>
    </lineage>
</organism>
<dbReference type="GeneID" id="55616162"/>
<evidence type="ECO:0000313" key="3">
    <source>
        <dbReference type="Proteomes" id="UP000318470"/>
    </source>
</evidence>
<dbReference type="RefSeq" id="YP_009845799.1">
    <property type="nucleotide sequence ID" value="NC_048765.1"/>
</dbReference>
<keyword evidence="1" id="KW-1133">Transmembrane helix</keyword>
<feature type="transmembrane region" description="Helical" evidence="1">
    <location>
        <begin position="12"/>
        <end position="35"/>
    </location>
</feature>
<sequence>MSGEIRHKEINPWIPALIGPFVTVMLAAVGLVFYLGQRDQTGQMVIQKIDRIEQTVLPQIDSINTQLGTLDLKYTTLNNDIGELKRNYGTMANDVSQVKLKITAMTGDAQWQK</sequence>